<proteinExistence type="predicted"/>
<evidence type="ECO:0000313" key="2">
    <source>
        <dbReference type="Proteomes" id="UP000177396"/>
    </source>
</evidence>
<comment type="caution">
    <text evidence="1">The sequence shown here is derived from an EMBL/GenBank/DDBJ whole genome shotgun (WGS) entry which is preliminary data.</text>
</comment>
<protein>
    <recommendedName>
        <fullName evidence="3">HypC/HybG/HupF family hydrogenase formation chaperone</fullName>
    </recommendedName>
</protein>
<dbReference type="SUPFAM" id="SSF159127">
    <property type="entry name" value="HupF/HypC-like"/>
    <property type="match status" value="1"/>
</dbReference>
<dbReference type="Proteomes" id="UP000177396">
    <property type="component" value="Unassembled WGS sequence"/>
</dbReference>
<dbReference type="Gene3D" id="2.30.30.140">
    <property type="match status" value="1"/>
</dbReference>
<gene>
    <name evidence="1" type="ORF">A2153_04790</name>
</gene>
<dbReference type="EMBL" id="MFJB01000027">
    <property type="protein sequence ID" value="OGG00258.1"/>
    <property type="molecule type" value="Genomic_DNA"/>
</dbReference>
<accession>A0A1F5YJ79</accession>
<organism evidence="1 2">
    <name type="scientific">Candidatus Gottesmanbacteria bacterium RBG_16_38_7b</name>
    <dbReference type="NCBI Taxonomy" id="1798372"/>
    <lineage>
        <taxon>Bacteria</taxon>
        <taxon>Candidatus Gottesmaniibacteriota</taxon>
    </lineage>
</organism>
<evidence type="ECO:0000313" key="1">
    <source>
        <dbReference type="EMBL" id="OGG00258.1"/>
    </source>
</evidence>
<dbReference type="AlphaFoldDB" id="A0A1F5YJ79"/>
<evidence type="ECO:0008006" key="3">
    <source>
        <dbReference type="Google" id="ProtNLM"/>
    </source>
</evidence>
<reference evidence="1 2" key="1">
    <citation type="journal article" date="2016" name="Nat. Commun.">
        <title>Thousands of microbial genomes shed light on interconnected biogeochemical processes in an aquifer system.</title>
        <authorList>
            <person name="Anantharaman K."/>
            <person name="Brown C.T."/>
            <person name="Hug L.A."/>
            <person name="Sharon I."/>
            <person name="Castelle C.J."/>
            <person name="Probst A.J."/>
            <person name="Thomas B.C."/>
            <person name="Singh A."/>
            <person name="Wilkins M.J."/>
            <person name="Karaoz U."/>
            <person name="Brodie E.L."/>
            <person name="Williams K.H."/>
            <person name="Hubbard S.S."/>
            <person name="Banfield J.F."/>
        </authorList>
    </citation>
    <scope>NUCLEOTIDE SEQUENCE [LARGE SCALE GENOMIC DNA]</scope>
</reference>
<name>A0A1F5YJ79_9BACT</name>
<sequence length="69" mass="7851">MCFSIPYRVEKIKNGTAIIEGRKKVKVGREIRVKKGEYLQVMGNLAVAKISKKEGLKIRNLIKTIYDGE</sequence>